<evidence type="ECO:0000313" key="3">
    <source>
        <dbReference type="Proteomes" id="UP001162162"/>
    </source>
</evidence>
<dbReference type="EMBL" id="JAPWTK010001298">
    <property type="protein sequence ID" value="KAJ8933097.1"/>
    <property type="molecule type" value="Genomic_DNA"/>
</dbReference>
<evidence type="ECO:0000313" key="2">
    <source>
        <dbReference type="EMBL" id="KAJ8933097.1"/>
    </source>
</evidence>
<feature type="region of interest" description="Disordered" evidence="1">
    <location>
        <begin position="83"/>
        <end position="102"/>
    </location>
</feature>
<protein>
    <submittedName>
        <fullName evidence="2">Uncharacterized protein</fullName>
    </submittedName>
</protein>
<organism evidence="2 3">
    <name type="scientific">Aromia moschata</name>
    <dbReference type="NCBI Taxonomy" id="1265417"/>
    <lineage>
        <taxon>Eukaryota</taxon>
        <taxon>Metazoa</taxon>
        <taxon>Ecdysozoa</taxon>
        <taxon>Arthropoda</taxon>
        <taxon>Hexapoda</taxon>
        <taxon>Insecta</taxon>
        <taxon>Pterygota</taxon>
        <taxon>Neoptera</taxon>
        <taxon>Endopterygota</taxon>
        <taxon>Coleoptera</taxon>
        <taxon>Polyphaga</taxon>
        <taxon>Cucujiformia</taxon>
        <taxon>Chrysomeloidea</taxon>
        <taxon>Cerambycidae</taxon>
        <taxon>Cerambycinae</taxon>
        <taxon>Callichromatini</taxon>
        <taxon>Aromia</taxon>
    </lineage>
</organism>
<gene>
    <name evidence="2" type="ORF">NQ318_010678</name>
</gene>
<dbReference type="Proteomes" id="UP001162162">
    <property type="component" value="Unassembled WGS sequence"/>
</dbReference>
<comment type="caution">
    <text evidence="2">The sequence shown here is derived from an EMBL/GenBank/DDBJ whole genome shotgun (WGS) entry which is preliminary data.</text>
</comment>
<proteinExistence type="predicted"/>
<sequence>MDLNKIKKLGKEELLKKLKQGGFKQVAIILEDKDVDGDTFIGLNEIQLQFRWKLDGPRKEIHFGVRRSSQGETIATAGGTETQTRGKTINKGGIGTLTSDEM</sequence>
<name>A0AAV8X3E1_9CUCU</name>
<reference evidence="2" key="1">
    <citation type="journal article" date="2023" name="Insect Mol. Biol.">
        <title>Genome sequencing provides insights into the evolution of gene families encoding plant cell wall-degrading enzymes in longhorned beetles.</title>
        <authorList>
            <person name="Shin N.R."/>
            <person name="Okamura Y."/>
            <person name="Kirsch R."/>
            <person name="Pauchet Y."/>
        </authorList>
    </citation>
    <scope>NUCLEOTIDE SEQUENCE</scope>
    <source>
        <strain evidence="2">AMC_N1</strain>
    </source>
</reference>
<dbReference type="AlphaFoldDB" id="A0AAV8X3E1"/>
<accession>A0AAV8X3E1</accession>
<evidence type="ECO:0000256" key="1">
    <source>
        <dbReference type="SAM" id="MobiDB-lite"/>
    </source>
</evidence>
<keyword evidence="3" id="KW-1185">Reference proteome</keyword>